<evidence type="ECO:0000256" key="4">
    <source>
        <dbReference type="ARBA" id="ARBA00022692"/>
    </source>
</evidence>
<dbReference type="OrthoDB" id="9804439at2"/>
<dbReference type="InterPro" id="IPR051393">
    <property type="entry name" value="ABC_transporter_permease"/>
</dbReference>
<feature type="domain" description="ABC transmembrane type-1" evidence="9">
    <location>
        <begin position="103"/>
        <end position="313"/>
    </location>
</feature>
<accession>A0A4R4R9Y8</accession>
<organism evidence="10 11">
    <name type="scientific">Jiangella ureilytica</name>
    <dbReference type="NCBI Taxonomy" id="2530374"/>
    <lineage>
        <taxon>Bacteria</taxon>
        <taxon>Bacillati</taxon>
        <taxon>Actinomycetota</taxon>
        <taxon>Actinomycetes</taxon>
        <taxon>Jiangellales</taxon>
        <taxon>Jiangellaceae</taxon>
        <taxon>Jiangella</taxon>
    </lineage>
</organism>
<evidence type="ECO:0000313" key="11">
    <source>
        <dbReference type="Proteomes" id="UP000295621"/>
    </source>
</evidence>
<evidence type="ECO:0000259" key="9">
    <source>
        <dbReference type="PROSITE" id="PS50928"/>
    </source>
</evidence>
<keyword evidence="6 7" id="KW-0472">Membrane</keyword>
<dbReference type="Gene3D" id="1.10.3720.10">
    <property type="entry name" value="MetI-like"/>
    <property type="match status" value="1"/>
</dbReference>
<evidence type="ECO:0000256" key="2">
    <source>
        <dbReference type="ARBA" id="ARBA00022448"/>
    </source>
</evidence>
<dbReference type="SUPFAM" id="SSF161098">
    <property type="entry name" value="MetI-like"/>
    <property type="match status" value="1"/>
</dbReference>
<feature type="transmembrane region" description="Helical" evidence="7">
    <location>
        <begin position="188"/>
        <end position="211"/>
    </location>
</feature>
<feature type="region of interest" description="Disordered" evidence="8">
    <location>
        <begin position="1"/>
        <end position="35"/>
    </location>
</feature>
<evidence type="ECO:0000256" key="7">
    <source>
        <dbReference type="RuleBase" id="RU363032"/>
    </source>
</evidence>
<dbReference type="Proteomes" id="UP000295621">
    <property type="component" value="Unassembled WGS sequence"/>
</dbReference>
<feature type="transmembrane region" description="Helical" evidence="7">
    <location>
        <begin position="300"/>
        <end position="319"/>
    </location>
</feature>
<evidence type="ECO:0000256" key="3">
    <source>
        <dbReference type="ARBA" id="ARBA00022475"/>
    </source>
</evidence>
<reference evidence="10 11" key="1">
    <citation type="submission" date="2019-02" db="EMBL/GenBank/DDBJ databases">
        <title>Draft genome sequences of novel Actinobacteria.</title>
        <authorList>
            <person name="Sahin N."/>
            <person name="Ay H."/>
            <person name="Saygin H."/>
        </authorList>
    </citation>
    <scope>NUCLEOTIDE SEQUENCE [LARGE SCALE GENOMIC DNA]</scope>
    <source>
        <strain evidence="10 11">KC603</strain>
    </source>
</reference>
<protein>
    <submittedName>
        <fullName evidence="10">Sugar ABC transporter permease</fullName>
    </submittedName>
</protein>
<dbReference type="AlphaFoldDB" id="A0A4R4R9Y8"/>
<feature type="transmembrane region" description="Helical" evidence="7">
    <location>
        <begin position="140"/>
        <end position="160"/>
    </location>
</feature>
<evidence type="ECO:0000256" key="6">
    <source>
        <dbReference type="ARBA" id="ARBA00023136"/>
    </source>
</evidence>
<keyword evidence="2 7" id="KW-0813">Transport</keyword>
<dbReference type="PANTHER" id="PTHR30193:SF41">
    <property type="entry name" value="DIACETYLCHITOBIOSE UPTAKE SYSTEM PERMEASE PROTEIN NGCF"/>
    <property type="match status" value="1"/>
</dbReference>
<feature type="transmembrane region" description="Helical" evidence="7">
    <location>
        <begin position="239"/>
        <end position="259"/>
    </location>
</feature>
<dbReference type="PANTHER" id="PTHR30193">
    <property type="entry name" value="ABC TRANSPORTER PERMEASE PROTEIN"/>
    <property type="match status" value="1"/>
</dbReference>
<evidence type="ECO:0000313" key="10">
    <source>
        <dbReference type="EMBL" id="TDC45836.1"/>
    </source>
</evidence>
<dbReference type="EMBL" id="SMKL01000119">
    <property type="protein sequence ID" value="TDC45836.1"/>
    <property type="molecule type" value="Genomic_DNA"/>
</dbReference>
<dbReference type="RefSeq" id="WP_131988716.1">
    <property type="nucleotide sequence ID" value="NZ_SMKL01000119.1"/>
</dbReference>
<gene>
    <name evidence="10" type="ORF">E1212_28180</name>
</gene>
<name>A0A4R4R9Y8_9ACTN</name>
<sequence>MRTKSAEATTGREGRAADTGGPRPRSEAPRRGPARRRFVSRDGTAAAVMIAPNAIMYMLFVIVPALAGVALSFYEWNLFDDPVFVGLDNYREVLTDDDAWAAMVNTIEFMVLGVLPTVLVGFVLAVLVNTRMRGVGTVRVLYFVPLVVSTAVASVLWSWLYQPQSGIFNYLLGLVGIDGPAWLANTSWALPALTLMIIWMSLPLVIILYLAALQRIPDEIMEAAKIDGAGVWRRVWQIIWPNVSAMTLLVLALQVLNFLSAPFETALIMTQGGPIDSTTALSLYIYRVAFEQGEIGAGSALSMIQFLLIVLLAGGLRLIHRVRVRRA</sequence>
<evidence type="ECO:0000256" key="1">
    <source>
        <dbReference type="ARBA" id="ARBA00004651"/>
    </source>
</evidence>
<dbReference type="GO" id="GO:0005886">
    <property type="term" value="C:plasma membrane"/>
    <property type="evidence" value="ECO:0007669"/>
    <property type="project" value="UniProtKB-SubCell"/>
</dbReference>
<keyword evidence="3" id="KW-1003">Cell membrane</keyword>
<evidence type="ECO:0000256" key="5">
    <source>
        <dbReference type="ARBA" id="ARBA00022989"/>
    </source>
</evidence>
<dbReference type="CDD" id="cd06261">
    <property type="entry name" value="TM_PBP2"/>
    <property type="match status" value="1"/>
</dbReference>
<proteinExistence type="inferred from homology"/>
<feature type="transmembrane region" description="Helical" evidence="7">
    <location>
        <begin position="109"/>
        <end position="128"/>
    </location>
</feature>
<dbReference type="Pfam" id="PF00528">
    <property type="entry name" value="BPD_transp_1"/>
    <property type="match status" value="1"/>
</dbReference>
<comment type="caution">
    <text evidence="10">The sequence shown here is derived from an EMBL/GenBank/DDBJ whole genome shotgun (WGS) entry which is preliminary data.</text>
</comment>
<feature type="transmembrane region" description="Helical" evidence="7">
    <location>
        <begin position="45"/>
        <end position="74"/>
    </location>
</feature>
<dbReference type="PROSITE" id="PS50928">
    <property type="entry name" value="ABC_TM1"/>
    <property type="match status" value="1"/>
</dbReference>
<comment type="similarity">
    <text evidence="7">Belongs to the binding-protein-dependent transport system permease family.</text>
</comment>
<comment type="subcellular location">
    <subcellularLocation>
        <location evidence="1 7">Cell membrane</location>
        <topology evidence="1 7">Multi-pass membrane protein</topology>
    </subcellularLocation>
</comment>
<keyword evidence="5 7" id="KW-1133">Transmembrane helix</keyword>
<evidence type="ECO:0000256" key="8">
    <source>
        <dbReference type="SAM" id="MobiDB-lite"/>
    </source>
</evidence>
<dbReference type="InterPro" id="IPR000515">
    <property type="entry name" value="MetI-like"/>
</dbReference>
<dbReference type="GO" id="GO:0055085">
    <property type="term" value="P:transmembrane transport"/>
    <property type="evidence" value="ECO:0007669"/>
    <property type="project" value="InterPro"/>
</dbReference>
<dbReference type="InterPro" id="IPR035906">
    <property type="entry name" value="MetI-like_sf"/>
</dbReference>
<keyword evidence="11" id="KW-1185">Reference proteome</keyword>
<keyword evidence="4 7" id="KW-0812">Transmembrane</keyword>